<accession>A0A1N7LW14</accession>
<dbReference type="STRING" id="407234.SAMN05421795_104185"/>
<feature type="region of interest" description="Disordered" evidence="1">
    <location>
        <begin position="1"/>
        <end position="39"/>
    </location>
</feature>
<dbReference type="RefSeq" id="WP_143524441.1">
    <property type="nucleotide sequence ID" value="NZ_FTOM01000004.1"/>
</dbReference>
<dbReference type="InterPro" id="IPR029063">
    <property type="entry name" value="SAM-dependent_MTases_sf"/>
</dbReference>
<keyword evidence="2" id="KW-0808">Transferase</keyword>
<evidence type="ECO:0000313" key="2">
    <source>
        <dbReference type="EMBL" id="SIS78023.1"/>
    </source>
</evidence>
<keyword evidence="2" id="KW-0489">Methyltransferase</keyword>
<feature type="compositionally biased region" description="Basic and acidic residues" evidence="1">
    <location>
        <begin position="9"/>
        <end position="23"/>
    </location>
</feature>
<organism evidence="2 3">
    <name type="scientific">Phaeovulum vinaykumarii</name>
    <dbReference type="NCBI Taxonomy" id="407234"/>
    <lineage>
        <taxon>Bacteria</taxon>
        <taxon>Pseudomonadati</taxon>
        <taxon>Pseudomonadota</taxon>
        <taxon>Alphaproteobacteria</taxon>
        <taxon>Rhodobacterales</taxon>
        <taxon>Paracoccaceae</taxon>
        <taxon>Phaeovulum</taxon>
    </lineage>
</organism>
<evidence type="ECO:0000313" key="3">
    <source>
        <dbReference type="Proteomes" id="UP000186098"/>
    </source>
</evidence>
<name>A0A1N7LW14_9RHOB</name>
<dbReference type="OrthoDB" id="456767at2"/>
<dbReference type="AlphaFoldDB" id="A0A1N7LW14"/>
<dbReference type="GO" id="GO:0032259">
    <property type="term" value="P:methylation"/>
    <property type="evidence" value="ECO:0007669"/>
    <property type="project" value="UniProtKB-KW"/>
</dbReference>
<gene>
    <name evidence="2" type="ORF">SAMN05421795_104185</name>
</gene>
<dbReference type="EMBL" id="FTOM01000004">
    <property type="protein sequence ID" value="SIS78023.1"/>
    <property type="molecule type" value="Genomic_DNA"/>
</dbReference>
<dbReference type="Gene3D" id="3.40.50.150">
    <property type="entry name" value="Vaccinia Virus protein VP39"/>
    <property type="match status" value="1"/>
</dbReference>
<sequence>MAKTGKKDKKSDDKTSGRDKSADKVPAAPAPAPAAAEGQPDVHIYEVEGVRIPHDPAIISEKVVRSIEAGRYEREEVQGTPKFLEPGDRVIELGAGLGFISSYIWKAVGIRDILCLEANPVLCDFIARVHQMNGVRAEIRNCVALNDTQAPGWMDFYLREPFWSSSLDPEEAYERQVQVEGVSLSALIRKFGATTLIVDIEGGEKMLFDALDMGPVNKVFLEIHTRKIRQIGVKRCFDALSNLGFCYDQQVSRGGAVLFRRIPERQLRKG</sequence>
<proteinExistence type="predicted"/>
<dbReference type="GO" id="GO:0008168">
    <property type="term" value="F:methyltransferase activity"/>
    <property type="evidence" value="ECO:0007669"/>
    <property type="project" value="UniProtKB-KW"/>
</dbReference>
<dbReference type="SUPFAM" id="SSF53335">
    <property type="entry name" value="S-adenosyl-L-methionine-dependent methyltransferases"/>
    <property type="match status" value="1"/>
</dbReference>
<dbReference type="Proteomes" id="UP000186098">
    <property type="component" value="Unassembled WGS sequence"/>
</dbReference>
<keyword evidence="3" id="KW-1185">Reference proteome</keyword>
<reference evidence="3" key="1">
    <citation type="submission" date="2017-01" db="EMBL/GenBank/DDBJ databases">
        <authorList>
            <person name="Varghese N."/>
            <person name="Submissions S."/>
        </authorList>
    </citation>
    <scope>NUCLEOTIDE SEQUENCE [LARGE SCALE GENOMIC DNA]</scope>
    <source>
        <strain evidence="3">DSM 18714</strain>
    </source>
</reference>
<protein>
    <submittedName>
        <fullName evidence="2">Methyltransferase, FkbM family</fullName>
    </submittedName>
</protein>
<evidence type="ECO:0000256" key="1">
    <source>
        <dbReference type="SAM" id="MobiDB-lite"/>
    </source>
</evidence>